<dbReference type="PANTHER" id="PTHR43531:SF11">
    <property type="entry name" value="METHYL-ACCEPTING CHEMOTAXIS PROTEIN 3"/>
    <property type="match status" value="1"/>
</dbReference>
<dbReference type="SMART" id="SM00283">
    <property type="entry name" value="MA"/>
    <property type="match status" value="1"/>
</dbReference>
<keyword evidence="8" id="KW-1185">Reference proteome</keyword>
<evidence type="ECO:0000256" key="4">
    <source>
        <dbReference type="PROSITE-ProRule" id="PRU00284"/>
    </source>
</evidence>
<dbReference type="CDD" id="cd11386">
    <property type="entry name" value="MCP_signal"/>
    <property type="match status" value="1"/>
</dbReference>
<evidence type="ECO:0000259" key="6">
    <source>
        <dbReference type="PROSITE" id="PS50885"/>
    </source>
</evidence>
<dbReference type="InterPro" id="IPR039379">
    <property type="entry name" value="Protoglobin_sensor_dom"/>
</dbReference>
<protein>
    <submittedName>
        <fullName evidence="7">Globin-coupled sensor protein</fullName>
    </submittedName>
</protein>
<dbReference type="InterPro" id="IPR004089">
    <property type="entry name" value="MCPsignal_dom"/>
</dbReference>
<proteinExistence type="inferred from homology"/>
<dbReference type="GO" id="GO:0007165">
    <property type="term" value="P:signal transduction"/>
    <property type="evidence" value="ECO:0007669"/>
    <property type="project" value="UniProtKB-KW"/>
</dbReference>
<accession>A0A4Q1KG34</accession>
<dbReference type="InterPro" id="IPR009050">
    <property type="entry name" value="Globin-like_sf"/>
</dbReference>
<comment type="similarity">
    <text evidence="3">Belongs to the methyl-accepting chemotaxis (MCP) protein family.</text>
</comment>
<feature type="domain" description="HAMP" evidence="6">
    <location>
        <begin position="171"/>
        <end position="216"/>
    </location>
</feature>
<evidence type="ECO:0000256" key="3">
    <source>
        <dbReference type="ARBA" id="ARBA00029447"/>
    </source>
</evidence>
<dbReference type="EMBL" id="SBKP01000008">
    <property type="protein sequence ID" value="RXR28631.1"/>
    <property type="molecule type" value="Genomic_DNA"/>
</dbReference>
<dbReference type="InterPro" id="IPR003660">
    <property type="entry name" value="HAMP_dom"/>
</dbReference>
<dbReference type="GO" id="GO:0019825">
    <property type="term" value="F:oxygen binding"/>
    <property type="evidence" value="ECO:0007669"/>
    <property type="project" value="InterPro"/>
</dbReference>
<organism evidence="7 8">
    <name type="scientific">Sphingobium fluviale</name>
    <dbReference type="NCBI Taxonomy" id="2506423"/>
    <lineage>
        <taxon>Bacteria</taxon>
        <taxon>Pseudomonadati</taxon>
        <taxon>Pseudomonadota</taxon>
        <taxon>Alphaproteobacteria</taxon>
        <taxon>Sphingomonadales</taxon>
        <taxon>Sphingomonadaceae</taxon>
        <taxon>Sphingobium</taxon>
    </lineage>
</organism>
<name>A0A4Q1KG34_9SPHN</name>
<dbReference type="Gene3D" id="1.10.490.10">
    <property type="entry name" value="Globins"/>
    <property type="match status" value="1"/>
</dbReference>
<dbReference type="Gene3D" id="1.10.287.950">
    <property type="entry name" value="Methyl-accepting chemotaxis protein"/>
    <property type="match status" value="1"/>
</dbReference>
<evidence type="ECO:0000256" key="2">
    <source>
        <dbReference type="ARBA" id="ARBA00022500"/>
    </source>
</evidence>
<dbReference type="Pfam" id="PF11563">
    <property type="entry name" value="Protoglobin"/>
    <property type="match status" value="1"/>
</dbReference>
<dbReference type="GO" id="GO:0020037">
    <property type="term" value="F:heme binding"/>
    <property type="evidence" value="ECO:0007669"/>
    <property type="project" value="InterPro"/>
</dbReference>
<comment type="caution">
    <text evidence="7">The sequence shown here is derived from an EMBL/GenBank/DDBJ whole genome shotgun (WGS) entry which is preliminary data.</text>
</comment>
<keyword evidence="2" id="KW-0145">Chemotaxis</keyword>
<dbReference type="InterPro" id="IPR012292">
    <property type="entry name" value="Globin/Proto"/>
</dbReference>
<dbReference type="AlphaFoldDB" id="A0A4Q1KG34"/>
<dbReference type="Proteomes" id="UP000290958">
    <property type="component" value="Unassembled WGS sequence"/>
</dbReference>
<dbReference type="PANTHER" id="PTHR43531">
    <property type="entry name" value="PROTEIN ICFG"/>
    <property type="match status" value="1"/>
</dbReference>
<evidence type="ECO:0000313" key="7">
    <source>
        <dbReference type="EMBL" id="RXR28631.1"/>
    </source>
</evidence>
<comment type="subcellular location">
    <subcellularLocation>
        <location evidence="1">Membrane</location>
    </subcellularLocation>
</comment>
<dbReference type="InterPro" id="IPR051310">
    <property type="entry name" value="MCP_chemotaxis"/>
</dbReference>
<dbReference type="PROSITE" id="PS50111">
    <property type="entry name" value="CHEMOTAXIS_TRANSDUC_2"/>
    <property type="match status" value="1"/>
</dbReference>
<dbReference type="InterPro" id="IPR044398">
    <property type="entry name" value="Globin-sensor_dom"/>
</dbReference>
<dbReference type="SUPFAM" id="SSF58104">
    <property type="entry name" value="Methyl-accepting chemotaxis protein (MCP) signaling domain"/>
    <property type="match status" value="1"/>
</dbReference>
<dbReference type="SUPFAM" id="SSF46458">
    <property type="entry name" value="Globin-like"/>
    <property type="match status" value="1"/>
</dbReference>
<dbReference type="RefSeq" id="WP_129404378.1">
    <property type="nucleotide sequence ID" value="NZ_SBKP01000008.1"/>
</dbReference>
<sequence>MDTHVAEQLKERVAFFNMAGDEDYYPYVRNALSRIGDESLDKFYRMISAQPHLRDMFSSQEAMNGARRAQVAHWQHLFTGRPTPEYAVRAQHIGKVHSKIGLEPRWYIGGYANVLADVIVHLVKSSPYGRLPGMERLASTLVALIRAAMLDMEIAVSTYFDAEQEMRNEMLSKFGDVLGRMAQGDLTVSLPQMQGQFGELATNFNSAVRQLHEAMAAVAYSVEHIHSGSDEIRVASDDFAVRTERQSASLEETAAAMSEVTGMIQQGASQTASMNATVTIMQKEIAEGGEVVASAVQAMDQIHQSSSEIAQIIDVIEGIAFQTNLLALNAGVEAARAGDAGQGFAVVASEVRALAQRSSDAAQGIKDLISKSGAQVEKGVSLVGRAGTVLQDIVTRINEMSGTMQELAAAAVTQAETLDHVNAAVGDMDRMTQQNAAMAEQSNAASRTLAVEADSLSDQIKKFRVALSTNRVRDAAKGKTGYRAAA</sequence>
<dbReference type="Pfam" id="PF00015">
    <property type="entry name" value="MCPsignal"/>
    <property type="match status" value="1"/>
</dbReference>
<dbReference type="GO" id="GO:0006935">
    <property type="term" value="P:chemotaxis"/>
    <property type="evidence" value="ECO:0007669"/>
    <property type="project" value="UniProtKB-KW"/>
</dbReference>
<evidence type="ECO:0000313" key="8">
    <source>
        <dbReference type="Proteomes" id="UP000290958"/>
    </source>
</evidence>
<dbReference type="CDD" id="cd01068">
    <property type="entry name" value="globin_sensor"/>
    <property type="match status" value="1"/>
</dbReference>
<keyword evidence="4" id="KW-0807">Transducer</keyword>
<dbReference type="OrthoDB" id="5292010at2"/>
<feature type="domain" description="Methyl-accepting transducer" evidence="5">
    <location>
        <begin position="221"/>
        <end position="450"/>
    </location>
</feature>
<evidence type="ECO:0000259" key="5">
    <source>
        <dbReference type="PROSITE" id="PS50111"/>
    </source>
</evidence>
<evidence type="ECO:0000256" key="1">
    <source>
        <dbReference type="ARBA" id="ARBA00004370"/>
    </source>
</evidence>
<dbReference type="FunFam" id="1.10.287.950:FF:000001">
    <property type="entry name" value="Methyl-accepting chemotaxis sensory transducer"/>
    <property type="match status" value="1"/>
</dbReference>
<dbReference type="GO" id="GO:0016020">
    <property type="term" value="C:membrane"/>
    <property type="evidence" value="ECO:0007669"/>
    <property type="project" value="UniProtKB-SubCell"/>
</dbReference>
<dbReference type="PROSITE" id="PS50885">
    <property type="entry name" value="HAMP"/>
    <property type="match status" value="1"/>
</dbReference>
<gene>
    <name evidence="7" type="ORF">EQG66_09685</name>
</gene>
<reference evidence="8" key="1">
    <citation type="submission" date="2019-01" db="EMBL/GenBank/DDBJ databases">
        <title>Cytophagaceae bacterium strain CAR-16.</title>
        <authorList>
            <person name="Chen W.-M."/>
        </authorList>
    </citation>
    <scope>NUCLEOTIDE SEQUENCE [LARGE SCALE GENOMIC DNA]</scope>
    <source>
        <strain evidence="8">CHR27</strain>
    </source>
</reference>